<feature type="compositionally biased region" description="Basic and acidic residues" evidence="2">
    <location>
        <begin position="1"/>
        <end position="12"/>
    </location>
</feature>
<dbReference type="SUPFAM" id="SSF53474">
    <property type="entry name" value="alpha/beta-Hydrolases"/>
    <property type="match status" value="1"/>
</dbReference>
<dbReference type="Gene3D" id="3.40.50.1820">
    <property type="entry name" value="alpha/beta hydrolase"/>
    <property type="match status" value="1"/>
</dbReference>
<dbReference type="AlphaFoldDB" id="A0A1M6WAG0"/>
<evidence type="ECO:0000313" key="4">
    <source>
        <dbReference type="EMBL" id="SHK90754.1"/>
    </source>
</evidence>
<dbReference type="PANTHER" id="PTHR43798">
    <property type="entry name" value="MONOACYLGLYCEROL LIPASE"/>
    <property type="match status" value="1"/>
</dbReference>
<dbReference type="Proteomes" id="UP000184363">
    <property type="component" value="Unassembled WGS sequence"/>
</dbReference>
<dbReference type="InterPro" id="IPR000639">
    <property type="entry name" value="Epox_hydrolase-like"/>
</dbReference>
<feature type="region of interest" description="Disordered" evidence="2">
    <location>
        <begin position="1"/>
        <end position="21"/>
    </location>
</feature>
<feature type="domain" description="AB hydrolase-1" evidence="3">
    <location>
        <begin position="46"/>
        <end position="276"/>
    </location>
</feature>
<dbReference type="PRINTS" id="PR00412">
    <property type="entry name" value="EPOXHYDRLASE"/>
</dbReference>
<protein>
    <submittedName>
        <fullName evidence="4">Lipase</fullName>
    </submittedName>
</protein>
<dbReference type="PANTHER" id="PTHR43798:SF31">
    <property type="entry name" value="AB HYDROLASE SUPERFAMILY PROTEIN YCLE"/>
    <property type="match status" value="1"/>
</dbReference>
<organism evidence="4 5">
    <name type="scientific">Pseudonocardia thermophila</name>
    <dbReference type="NCBI Taxonomy" id="1848"/>
    <lineage>
        <taxon>Bacteria</taxon>
        <taxon>Bacillati</taxon>
        <taxon>Actinomycetota</taxon>
        <taxon>Actinomycetes</taxon>
        <taxon>Pseudonocardiales</taxon>
        <taxon>Pseudonocardiaceae</taxon>
        <taxon>Pseudonocardia</taxon>
    </lineage>
</organism>
<name>A0A1M6WAG0_PSETH</name>
<reference evidence="4 5" key="1">
    <citation type="submission" date="2016-11" db="EMBL/GenBank/DDBJ databases">
        <authorList>
            <person name="Jaros S."/>
            <person name="Januszkiewicz K."/>
            <person name="Wedrychowicz H."/>
        </authorList>
    </citation>
    <scope>NUCLEOTIDE SEQUENCE [LARGE SCALE GENOMIC DNA]</scope>
    <source>
        <strain evidence="4 5">DSM 43832</strain>
    </source>
</reference>
<evidence type="ECO:0000256" key="1">
    <source>
        <dbReference type="ARBA" id="ARBA00022801"/>
    </source>
</evidence>
<sequence>MVGAGHGDDSTTGHRQNRAAAAPWHDHRVPLNVVTFGPASGRPVFALHGVTGHAQRWKVLAAALPDLRWHAVDLRGHGHSPWPPPWSIEQHVADALAVLDSLGLDRTAVVGHSFGGAIALHLARTAPERVERLVLLDPALGLDPQDMLESAENTRADESFPDRAAARAAKVEAWGPGVPDELVDAELDAHLHEDGGRWRYRFCRSAVVTAWSEMARPAVVPPPGIPTLIVPAKHADYVSPDWLADCRAAAGDALTVVEVDSGHMVHLERTAEVAAAVGPFLAA</sequence>
<dbReference type="InterPro" id="IPR029058">
    <property type="entry name" value="AB_hydrolase_fold"/>
</dbReference>
<accession>A0A1M6WAG0</accession>
<keyword evidence="1" id="KW-0378">Hydrolase</keyword>
<gene>
    <name evidence="4" type="ORF">SAMN05443637_11459</name>
</gene>
<keyword evidence="5" id="KW-1185">Reference proteome</keyword>
<evidence type="ECO:0000313" key="5">
    <source>
        <dbReference type="Proteomes" id="UP000184363"/>
    </source>
</evidence>
<dbReference type="PRINTS" id="PR00111">
    <property type="entry name" value="ABHYDROLASE"/>
</dbReference>
<dbReference type="InterPro" id="IPR000073">
    <property type="entry name" value="AB_hydrolase_1"/>
</dbReference>
<evidence type="ECO:0000259" key="3">
    <source>
        <dbReference type="Pfam" id="PF12697"/>
    </source>
</evidence>
<dbReference type="EMBL" id="FRAP01000014">
    <property type="protein sequence ID" value="SHK90754.1"/>
    <property type="molecule type" value="Genomic_DNA"/>
</dbReference>
<dbReference type="InterPro" id="IPR050266">
    <property type="entry name" value="AB_hydrolase_sf"/>
</dbReference>
<evidence type="ECO:0000256" key="2">
    <source>
        <dbReference type="SAM" id="MobiDB-lite"/>
    </source>
</evidence>
<dbReference type="Pfam" id="PF12697">
    <property type="entry name" value="Abhydrolase_6"/>
    <property type="match status" value="1"/>
</dbReference>
<dbReference type="GO" id="GO:0016020">
    <property type="term" value="C:membrane"/>
    <property type="evidence" value="ECO:0007669"/>
    <property type="project" value="TreeGrafter"/>
</dbReference>
<dbReference type="GO" id="GO:0016787">
    <property type="term" value="F:hydrolase activity"/>
    <property type="evidence" value="ECO:0007669"/>
    <property type="project" value="UniProtKB-KW"/>
</dbReference>
<proteinExistence type="predicted"/>
<dbReference type="STRING" id="1848.SAMN05443637_11459"/>